<name>A0A803NXE1_CANSA</name>
<dbReference type="EnsemblPlants" id="evm.model.02.237">
    <property type="protein sequence ID" value="cds.evm.model.02.237"/>
    <property type="gene ID" value="evm.TU.02.237"/>
</dbReference>
<keyword evidence="2" id="KW-1185">Reference proteome</keyword>
<organism evidence="1 2">
    <name type="scientific">Cannabis sativa</name>
    <name type="common">Hemp</name>
    <name type="synonym">Marijuana</name>
    <dbReference type="NCBI Taxonomy" id="3483"/>
    <lineage>
        <taxon>Eukaryota</taxon>
        <taxon>Viridiplantae</taxon>
        <taxon>Streptophyta</taxon>
        <taxon>Embryophyta</taxon>
        <taxon>Tracheophyta</taxon>
        <taxon>Spermatophyta</taxon>
        <taxon>Magnoliopsida</taxon>
        <taxon>eudicotyledons</taxon>
        <taxon>Gunneridae</taxon>
        <taxon>Pentapetalae</taxon>
        <taxon>rosids</taxon>
        <taxon>fabids</taxon>
        <taxon>Rosales</taxon>
        <taxon>Cannabaceae</taxon>
        <taxon>Cannabis</taxon>
    </lineage>
</organism>
<proteinExistence type="predicted"/>
<evidence type="ECO:0008006" key="3">
    <source>
        <dbReference type="Google" id="ProtNLM"/>
    </source>
</evidence>
<dbReference type="AlphaFoldDB" id="A0A803NXE1"/>
<dbReference type="EMBL" id="UZAU01000092">
    <property type="status" value="NOT_ANNOTATED_CDS"/>
    <property type="molecule type" value="Genomic_DNA"/>
</dbReference>
<dbReference type="Gene3D" id="3.60.10.10">
    <property type="entry name" value="Endonuclease/exonuclease/phosphatase"/>
    <property type="match status" value="1"/>
</dbReference>
<dbReference type="PANTHER" id="PTHR33710:SF71">
    <property type="entry name" value="ENDONUCLEASE_EXONUCLEASE_PHOSPHATASE DOMAIN-CONTAINING PROTEIN"/>
    <property type="match status" value="1"/>
</dbReference>
<reference evidence="1" key="2">
    <citation type="submission" date="2021-03" db="UniProtKB">
        <authorList>
            <consortium name="EnsemblPlants"/>
        </authorList>
    </citation>
    <scope>IDENTIFICATION</scope>
</reference>
<evidence type="ECO:0000313" key="2">
    <source>
        <dbReference type="Proteomes" id="UP000596661"/>
    </source>
</evidence>
<sequence length="325" mass="37737">MRILKEENDLPWCVIGDLNNVLSQDDKRGCNPYPNWLIDGSQQTVFDCNLVDLELEGHPFTWEKSKGTDIWIEVRLDRALATPSWMSLFSNAQLINMVFSTSDHCPLFLDPSFQFQTASRRVFRFENAWLRDSNCYAIIQEQWEACVSGNIIDKVAALQGPFGRLDVESLAEYKEARKQLAKIYHKKEIFWRQRSKQLWLREGDQNTRYFYAATSSRRKNNFIHELKDETGSWVHWGSGLSQVMVDYYTDIFHSKGSNYAKVLDVIQPSITYEDNVALLQPVLEEEVRHAVFQMHPNKSPGPDGLTPAFYQKCWHIVGKDVVKMV</sequence>
<reference evidence="1" key="1">
    <citation type="submission" date="2018-11" db="EMBL/GenBank/DDBJ databases">
        <authorList>
            <person name="Grassa J C."/>
        </authorList>
    </citation>
    <scope>NUCLEOTIDE SEQUENCE [LARGE SCALE GENOMIC DNA]</scope>
</reference>
<dbReference type="OMA" id="WAFRYES"/>
<accession>A0A803NXE1</accession>
<dbReference type="SUPFAM" id="SSF56219">
    <property type="entry name" value="DNase I-like"/>
    <property type="match status" value="1"/>
</dbReference>
<dbReference type="PANTHER" id="PTHR33710">
    <property type="entry name" value="BNAC02G09200D PROTEIN"/>
    <property type="match status" value="1"/>
</dbReference>
<dbReference type="InterPro" id="IPR036691">
    <property type="entry name" value="Endo/exonu/phosph_ase_sf"/>
</dbReference>
<evidence type="ECO:0000313" key="1">
    <source>
        <dbReference type="EnsemblPlants" id="cds.evm.model.02.237"/>
    </source>
</evidence>
<dbReference type="Proteomes" id="UP000596661">
    <property type="component" value="Chromosome 2"/>
</dbReference>
<dbReference type="Gramene" id="evm.model.02.237">
    <property type="protein sequence ID" value="cds.evm.model.02.237"/>
    <property type="gene ID" value="evm.TU.02.237"/>
</dbReference>
<protein>
    <recommendedName>
        <fullName evidence="3">Endonuclease/exonuclease/phosphatase family protein</fullName>
    </recommendedName>
</protein>